<feature type="active site" evidence="8">
    <location>
        <position position="327"/>
    </location>
</feature>
<comment type="catalytic activity">
    <reaction evidence="1 8">
        <text>Release of an N-terminal amino acid, Xaa-|-Yaa-, in which Xaa is preferably Leu, but may be other amino acids including Pro although not Arg or Lys, and Yaa may be Pro. Amino acid amides and methyl esters are also readily hydrolyzed, but rates on arylamides are exceedingly low.</text>
        <dbReference type="EC" id="3.4.11.1"/>
    </reaction>
</comment>
<feature type="domain" description="Cytosol aminopeptidase" evidence="9">
    <location>
        <begin position="395"/>
        <end position="402"/>
    </location>
</feature>
<keyword evidence="4 8" id="KW-0031">Aminopeptidase</keyword>
<proteinExistence type="inferred from homology"/>
<dbReference type="InterPro" id="IPR023042">
    <property type="entry name" value="Peptidase_M17_leu_NH2_pept"/>
</dbReference>
<dbReference type="Proteomes" id="UP000450917">
    <property type="component" value="Unassembled WGS sequence"/>
</dbReference>
<feature type="binding site" evidence="8">
    <location>
        <position position="320"/>
    </location>
    <ligand>
        <name>Mn(2+)</name>
        <dbReference type="ChEBI" id="CHEBI:29035"/>
        <label>1</label>
    </ligand>
</feature>
<feature type="binding site" evidence="8">
    <location>
        <position position="338"/>
    </location>
    <ligand>
        <name>Mn(2+)</name>
        <dbReference type="ChEBI" id="CHEBI:29035"/>
        <label>2</label>
    </ligand>
</feature>
<evidence type="ECO:0000256" key="3">
    <source>
        <dbReference type="ARBA" id="ARBA00009528"/>
    </source>
</evidence>
<comment type="cofactor">
    <cofactor evidence="8">
        <name>Mn(2+)</name>
        <dbReference type="ChEBI" id="CHEBI:29035"/>
    </cofactor>
    <text evidence="8">Binds 2 manganese ions per subunit.</text>
</comment>
<dbReference type="InterPro" id="IPR008283">
    <property type="entry name" value="Peptidase_M17_N"/>
</dbReference>
<dbReference type="Pfam" id="PF00883">
    <property type="entry name" value="Peptidase_M17"/>
    <property type="match status" value="1"/>
</dbReference>
<comment type="subcellular location">
    <subcellularLocation>
        <location evidence="8">Cytoplasm</location>
    </subcellularLocation>
</comment>
<comment type="catalytic activity">
    <reaction evidence="2 8">
        <text>Release of an N-terminal amino acid, preferentially leucine, but not glutamic or aspartic acids.</text>
        <dbReference type="EC" id="3.4.11.10"/>
    </reaction>
</comment>
<dbReference type="GO" id="GO:0030145">
    <property type="term" value="F:manganese ion binding"/>
    <property type="evidence" value="ECO:0007669"/>
    <property type="project" value="UniProtKB-UniRule"/>
</dbReference>
<dbReference type="PRINTS" id="PR00481">
    <property type="entry name" value="LAMNOPPTDASE"/>
</dbReference>
<dbReference type="GO" id="GO:0006508">
    <property type="term" value="P:proteolysis"/>
    <property type="evidence" value="ECO:0007669"/>
    <property type="project" value="UniProtKB-KW"/>
</dbReference>
<evidence type="ECO:0000256" key="7">
    <source>
        <dbReference type="ARBA" id="ARBA00049972"/>
    </source>
</evidence>
<dbReference type="RefSeq" id="WP_155615635.1">
    <property type="nucleotide sequence ID" value="NZ_WNZX01000028.1"/>
</dbReference>
<dbReference type="Pfam" id="PF02789">
    <property type="entry name" value="Peptidase_M17_N"/>
    <property type="match status" value="1"/>
</dbReference>
<feature type="binding site" evidence="8">
    <location>
        <position position="315"/>
    </location>
    <ligand>
        <name>Mn(2+)</name>
        <dbReference type="ChEBI" id="CHEBI:29035"/>
        <label>2</label>
    </ligand>
</feature>
<dbReference type="InterPro" id="IPR043472">
    <property type="entry name" value="Macro_dom-like"/>
</dbReference>
<dbReference type="Gene3D" id="3.40.220.10">
    <property type="entry name" value="Leucine Aminopeptidase, subunit E, domain 1"/>
    <property type="match status" value="1"/>
</dbReference>
<dbReference type="InterPro" id="IPR000819">
    <property type="entry name" value="Peptidase_M17_C"/>
</dbReference>
<evidence type="ECO:0000259" key="9">
    <source>
        <dbReference type="PROSITE" id="PS00631"/>
    </source>
</evidence>
<feature type="active site" evidence="8">
    <location>
        <position position="401"/>
    </location>
</feature>
<dbReference type="PANTHER" id="PTHR11963">
    <property type="entry name" value="LEUCINE AMINOPEPTIDASE-RELATED"/>
    <property type="match status" value="1"/>
</dbReference>
<evidence type="ECO:0000256" key="6">
    <source>
        <dbReference type="ARBA" id="ARBA00022801"/>
    </source>
</evidence>
<dbReference type="SUPFAM" id="SSF52949">
    <property type="entry name" value="Macro domain-like"/>
    <property type="match status" value="1"/>
</dbReference>
<dbReference type="NCBIfam" id="NF002073">
    <property type="entry name" value="PRK00913.1-2"/>
    <property type="match status" value="1"/>
</dbReference>
<comment type="caution">
    <text evidence="10">The sequence shown here is derived from an EMBL/GenBank/DDBJ whole genome shotgun (WGS) entry which is preliminary data.</text>
</comment>
<dbReference type="Gene3D" id="3.40.630.10">
    <property type="entry name" value="Zn peptidases"/>
    <property type="match status" value="1"/>
</dbReference>
<keyword evidence="8" id="KW-0464">Manganese</keyword>
<dbReference type="GO" id="GO:0005737">
    <property type="term" value="C:cytoplasm"/>
    <property type="evidence" value="ECO:0007669"/>
    <property type="project" value="UniProtKB-SubCell"/>
</dbReference>
<evidence type="ECO:0000256" key="4">
    <source>
        <dbReference type="ARBA" id="ARBA00022438"/>
    </source>
</evidence>
<evidence type="ECO:0000256" key="5">
    <source>
        <dbReference type="ARBA" id="ARBA00022670"/>
    </source>
</evidence>
<feature type="binding site" evidence="8">
    <location>
        <position position="320"/>
    </location>
    <ligand>
        <name>Mn(2+)</name>
        <dbReference type="ChEBI" id="CHEBI:29035"/>
        <label>2</label>
    </ligand>
</feature>
<evidence type="ECO:0000256" key="2">
    <source>
        <dbReference type="ARBA" id="ARBA00000967"/>
    </source>
</evidence>
<keyword evidence="11" id="KW-1185">Reference proteome</keyword>
<sequence length="547" mass="56563">MDAFERYVTQELRLRIVLADAGVEASAGADGSVAADGTSESEGIPAGAAASAGTDALVLFVTREALAAGTWAAEAGMAVPAALVQAVRASQERGRFSAGLGETEALPTLGLMRGYQALLLCGLGEAARVSTDAWRDAGVYAARAALGQRLERLAAPLPRADTRAGLCERVQALAEGLWLGGYRMPSYSAAAAAEAPPLQSVALLPAGSAEPSARAELARAIEAARATALAVYTARDLTNLPGNYLGPEELARAAQSLAARYGLECTVLDERGIREHGMGGLAAVGQGSVNPPRMIAVRYRGASSPEAGVLGLVGKGITFDTGGISLKKPDGMEEMISDMGGAAVLLGLIHVLGRLKPPMDVVMVIPTAENMPSGAAFKPGDIVKLMDGQTVEVLNTDAEGRIVLADGVLYAKKLGATRLIDVATLTGAVLVSFADVATGAVTNDDALLQEVLANAQEAGEKIWPLPNYPEYRDMLKSRVADIKNATGRDRWAGCITAGLFIGHFAGETPWVHLDTGGTAWLWSERGTEPAGGTGATVRTLARLLGKS</sequence>
<comment type="function">
    <text evidence="7 8">Presumably involved in the processing and regular turnover of intracellular proteins. Catalyzes the removal of unsubstituted N-terminal amino acids from various peptides.</text>
</comment>
<evidence type="ECO:0000256" key="8">
    <source>
        <dbReference type="HAMAP-Rule" id="MF_00181"/>
    </source>
</evidence>
<evidence type="ECO:0000256" key="1">
    <source>
        <dbReference type="ARBA" id="ARBA00000135"/>
    </source>
</evidence>
<dbReference type="PROSITE" id="PS00631">
    <property type="entry name" value="CYTOSOL_AP"/>
    <property type="match status" value="1"/>
</dbReference>
<gene>
    <name evidence="8" type="primary">pepA</name>
    <name evidence="10" type="ORF">GNP93_23395</name>
</gene>
<feature type="binding site" evidence="8">
    <location>
        <position position="397"/>
    </location>
    <ligand>
        <name>Mn(2+)</name>
        <dbReference type="ChEBI" id="CHEBI:29035"/>
        <label>1</label>
    </ligand>
</feature>
<reference evidence="10 11" key="1">
    <citation type="submission" date="2019-11" db="EMBL/GenBank/DDBJ databases">
        <title>Draft genome sequences of five Paenibacillus species of dairy origin.</title>
        <authorList>
            <person name="Olajide A.M."/>
            <person name="Chen S."/>
            <person name="Lapointe G."/>
        </authorList>
    </citation>
    <scope>NUCLEOTIDE SEQUENCE [LARGE SCALE GENOMIC DNA]</scope>
    <source>
        <strain evidence="10 11">2CS3</strain>
    </source>
</reference>
<dbReference type="GO" id="GO:0070006">
    <property type="term" value="F:metalloaminopeptidase activity"/>
    <property type="evidence" value="ECO:0007669"/>
    <property type="project" value="InterPro"/>
</dbReference>
<dbReference type="EMBL" id="WNZX01000028">
    <property type="protein sequence ID" value="MUG73573.1"/>
    <property type="molecule type" value="Genomic_DNA"/>
</dbReference>
<keyword evidence="8" id="KW-0963">Cytoplasm</keyword>
<keyword evidence="5 8" id="KW-0645">Protease</keyword>
<name>A0A7X2ZER1_9BACL</name>
<feature type="binding site" evidence="8">
    <location>
        <position position="399"/>
    </location>
    <ligand>
        <name>Mn(2+)</name>
        <dbReference type="ChEBI" id="CHEBI:29035"/>
        <label>2</label>
    </ligand>
</feature>
<dbReference type="HAMAP" id="MF_00181">
    <property type="entry name" value="Cytosol_peptidase_M17"/>
    <property type="match status" value="1"/>
</dbReference>
<dbReference type="InterPro" id="IPR011356">
    <property type="entry name" value="Leucine_aapep/pepB"/>
</dbReference>
<evidence type="ECO:0000313" key="11">
    <source>
        <dbReference type="Proteomes" id="UP000450917"/>
    </source>
</evidence>
<keyword evidence="8" id="KW-0479">Metal-binding</keyword>
<dbReference type="CDD" id="cd00433">
    <property type="entry name" value="Peptidase_M17"/>
    <property type="match status" value="1"/>
</dbReference>
<evidence type="ECO:0000313" key="10">
    <source>
        <dbReference type="EMBL" id="MUG73573.1"/>
    </source>
</evidence>
<feature type="binding site" evidence="8">
    <location>
        <position position="399"/>
    </location>
    <ligand>
        <name>Mn(2+)</name>
        <dbReference type="ChEBI" id="CHEBI:29035"/>
        <label>1</label>
    </ligand>
</feature>
<dbReference type="EC" id="3.4.11.10" evidence="8"/>
<keyword evidence="6 8" id="KW-0378">Hydrolase</keyword>
<organism evidence="10 11">
    <name type="scientific">Paenibacillus validus</name>
    <dbReference type="NCBI Taxonomy" id="44253"/>
    <lineage>
        <taxon>Bacteria</taxon>
        <taxon>Bacillati</taxon>
        <taxon>Bacillota</taxon>
        <taxon>Bacilli</taxon>
        <taxon>Bacillales</taxon>
        <taxon>Paenibacillaceae</taxon>
        <taxon>Paenibacillus</taxon>
    </lineage>
</organism>
<dbReference type="SUPFAM" id="SSF53187">
    <property type="entry name" value="Zn-dependent exopeptidases"/>
    <property type="match status" value="1"/>
</dbReference>
<dbReference type="EC" id="3.4.11.1" evidence="8"/>
<dbReference type="PANTHER" id="PTHR11963:SF23">
    <property type="entry name" value="CYTOSOL AMINOPEPTIDASE"/>
    <property type="match status" value="1"/>
</dbReference>
<comment type="similarity">
    <text evidence="3 8">Belongs to the peptidase M17 family.</text>
</comment>
<dbReference type="AlphaFoldDB" id="A0A7X2ZER1"/>
<protein>
    <recommendedName>
        <fullName evidence="8">Probable cytosol aminopeptidase</fullName>
        <ecNumber evidence="8">3.4.11.1</ecNumber>
    </recommendedName>
    <alternativeName>
        <fullName evidence="8">Leucine aminopeptidase</fullName>
        <shortName evidence="8">LAP</shortName>
        <ecNumber evidence="8">3.4.11.10</ecNumber>
    </alternativeName>
    <alternativeName>
        <fullName evidence="8">Leucyl aminopeptidase</fullName>
    </alternativeName>
</protein>
<accession>A0A7X2ZER1</accession>